<dbReference type="InterPro" id="IPR038765">
    <property type="entry name" value="Papain-like_cys_pep_sf"/>
</dbReference>
<dbReference type="SMART" id="SM00645">
    <property type="entry name" value="Pept_C1"/>
    <property type="match status" value="1"/>
</dbReference>
<evidence type="ECO:0000256" key="2">
    <source>
        <dbReference type="ARBA" id="ARBA00023145"/>
    </source>
</evidence>
<dbReference type="PRINTS" id="PR00705">
    <property type="entry name" value="PAPAIN"/>
</dbReference>
<evidence type="ECO:0000259" key="3">
    <source>
        <dbReference type="SMART" id="SM00645"/>
    </source>
</evidence>
<dbReference type="InterPro" id="IPR025661">
    <property type="entry name" value="Pept_asp_AS"/>
</dbReference>
<protein>
    <submittedName>
        <fullName evidence="4">Cathepsin Z</fullName>
    </submittedName>
</protein>
<dbReference type="PANTHER" id="PTHR12411">
    <property type="entry name" value="CYSTEINE PROTEASE FAMILY C1-RELATED"/>
    <property type="match status" value="1"/>
</dbReference>
<dbReference type="InterPro" id="IPR000668">
    <property type="entry name" value="Peptidase_C1A_C"/>
</dbReference>
<reference evidence="4" key="1">
    <citation type="journal article" date="2004" name="J. Eukaryot. Microbiol.">
        <title>Plastid-targeting peptides from the chlorarachniophyte Bigelowiella natans.</title>
        <authorList>
            <person name="Rogers M.B."/>
            <person name="Archibald J.M."/>
            <person name="Field M.A."/>
            <person name="Li C."/>
            <person name="Striepen B."/>
            <person name="Keeling P.J."/>
        </authorList>
    </citation>
    <scope>NUCLEOTIDE SEQUENCE</scope>
</reference>
<accession>Q5YER6</accession>
<dbReference type="AlphaFoldDB" id="Q5YER6"/>
<comment type="similarity">
    <text evidence="1">Belongs to the peptidase C1 family.</text>
</comment>
<dbReference type="Pfam" id="PF00112">
    <property type="entry name" value="Peptidase_C1"/>
    <property type="match status" value="1"/>
</dbReference>
<feature type="domain" description="Peptidase C1A papain C-terminal" evidence="3">
    <location>
        <begin position="56"/>
        <end position="302"/>
    </location>
</feature>
<dbReference type="SUPFAM" id="SSF54001">
    <property type="entry name" value="Cysteine proteinases"/>
    <property type="match status" value="1"/>
</dbReference>
<keyword evidence="2" id="KW-0865">Zymogen</keyword>
<dbReference type="PROSITE" id="PS00640">
    <property type="entry name" value="THIOL_PROTEASE_ASN"/>
    <property type="match status" value="1"/>
</dbReference>
<evidence type="ECO:0000256" key="1">
    <source>
        <dbReference type="ARBA" id="ARBA00008455"/>
    </source>
</evidence>
<dbReference type="InterPro" id="IPR013128">
    <property type="entry name" value="Peptidase_C1A"/>
</dbReference>
<dbReference type="OMA" id="LYSEYHE"/>
<name>Q5YER6_BIGNA</name>
<evidence type="ECO:0000313" key="4">
    <source>
        <dbReference type="EMBL" id="AAT09097.1"/>
    </source>
</evidence>
<dbReference type="GO" id="GO:0008234">
    <property type="term" value="F:cysteine-type peptidase activity"/>
    <property type="evidence" value="ECO:0007669"/>
    <property type="project" value="InterPro"/>
</dbReference>
<dbReference type="Gene3D" id="3.90.70.10">
    <property type="entry name" value="Cysteine proteinases"/>
    <property type="match status" value="1"/>
</dbReference>
<dbReference type="GO" id="GO:0006508">
    <property type="term" value="P:proteolysis"/>
    <property type="evidence" value="ECO:0007669"/>
    <property type="project" value="InterPro"/>
</dbReference>
<sequence>MFALALFAVSSHAYPRTRPNEVWSREQEIQHGIKLNDYPLGSAPHEVPHKWGVASVPDELNWCDMDGVSYCTRSRNQHIPQYCGSCWAHGSVSALGDRIKIARKAQGADIDLSVQHILNCGGVGSCHGGSVAGPYQWIKSKSDKGSGISYETSNPYLACSSESEEGICGNADWSCTPMNEARTCSTFPPQGKCLPIKQFPMASISAYGTISGQTAMQKEIAARGPISCGIDAAPILNYTSGIADMRGEMVDHVISVVGWGKDDTKGSYWIVRNSWGEYWGEMGYIRVAFGALKVEEQCAWAEVKDYTAPEKNNQVHCFEGGENCQ</sequence>
<dbReference type="HOGENOM" id="CLU_012184_2_0_1"/>
<proteinExistence type="evidence at transcript level"/>
<organism evidence="4">
    <name type="scientific">Bigelowiella natans</name>
    <name type="common">Pedinomonas minutissima</name>
    <name type="synonym">Chlorarachnion sp. (strain CCMP621)</name>
    <dbReference type="NCBI Taxonomy" id="227086"/>
    <lineage>
        <taxon>Eukaryota</taxon>
        <taxon>Sar</taxon>
        <taxon>Rhizaria</taxon>
        <taxon>Cercozoa</taxon>
        <taxon>Chlorarachniophyceae</taxon>
        <taxon>Bigelowiella</taxon>
    </lineage>
</organism>
<dbReference type="EMBL" id="AY543005">
    <property type="protein sequence ID" value="AAT09097.1"/>
    <property type="molecule type" value="mRNA"/>
</dbReference>